<dbReference type="GO" id="GO:0045087">
    <property type="term" value="P:innate immune response"/>
    <property type="evidence" value="ECO:0007669"/>
    <property type="project" value="UniProtKB-ARBA"/>
</dbReference>
<keyword evidence="4" id="KW-0677">Repeat</keyword>
<dbReference type="GO" id="GO:0004674">
    <property type="term" value="F:protein serine/threonine kinase activity"/>
    <property type="evidence" value="ECO:0007669"/>
    <property type="project" value="UniProtKB-KW"/>
</dbReference>
<dbReference type="Gene3D" id="3.40.50.300">
    <property type="entry name" value="P-loop containing nucleotide triphosphate hydrolases"/>
    <property type="match status" value="1"/>
</dbReference>
<dbReference type="SUPFAM" id="SSF47986">
    <property type="entry name" value="DEATH domain"/>
    <property type="match status" value="1"/>
</dbReference>
<keyword evidence="3" id="KW-0808">Transferase</keyword>
<evidence type="ECO:0000259" key="13">
    <source>
        <dbReference type="PROSITE" id="PS51424"/>
    </source>
</evidence>
<dbReference type="PROSITE" id="PS00108">
    <property type="entry name" value="PROTEIN_KINASE_ST"/>
    <property type="match status" value="1"/>
</dbReference>
<dbReference type="PROSITE" id="PS50088">
    <property type="entry name" value="ANK_REPEAT"/>
    <property type="match status" value="7"/>
</dbReference>
<dbReference type="GO" id="GO:0035556">
    <property type="term" value="P:intracellular signal transduction"/>
    <property type="evidence" value="ECO:0007669"/>
    <property type="project" value="TreeGrafter"/>
</dbReference>
<dbReference type="GO" id="GO:0005524">
    <property type="term" value="F:ATP binding"/>
    <property type="evidence" value="ECO:0007669"/>
    <property type="project" value="UniProtKB-UniRule"/>
</dbReference>
<evidence type="ECO:0000256" key="7">
    <source>
        <dbReference type="ARBA" id="ARBA00022840"/>
    </source>
</evidence>
<feature type="repeat" description="ANK" evidence="8">
    <location>
        <begin position="499"/>
        <end position="531"/>
    </location>
</feature>
<evidence type="ECO:0000256" key="1">
    <source>
        <dbReference type="ARBA" id="ARBA00001946"/>
    </source>
</evidence>
<dbReference type="Pfam" id="PF12796">
    <property type="entry name" value="Ank_2"/>
    <property type="match status" value="3"/>
</dbReference>
<feature type="region of interest" description="Disordered" evidence="10">
    <location>
        <begin position="321"/>
        <end position="340"/>
    </location>
</feature>
<evidence type="ECO:0000256" key="9">
    <source>
        <dbReference type="PROSITE-ProRule" id="PRU10141"/>
    </source>
</evidence>
<dbReference type="PANTHER" id="PTHR24342:SF14">
    <property type="entry name" value="DEATH-ASSOCIATED PROTEIN KINASE DAPK-1"/>
    <property type="match status" value="1"/>
</dbReference>
<dbReference type="SMART" id="SM00005">
    <property type="entry name" value="DEATH"/>
    <property type="match status" value="1"/>
</dbReference>
<dbReference type="PANTHER" id="PTHR24342">
    <property type="entry name" value="SERINE/THREONINE-PROTEIN KINASE 17"/>
    <property type="match status" value="1"/>
</dbReference>
<dbReference type="SUPFAM" id="SSF52540">
    <property type="entry name" value="P-loop containing nucleoside triphosphate hydrolases"/>
    <property type="match status" value="1"/>
</dbReference>
<dbReference type="InterPro" id="IPR000488">
    <property type="entry name" value="Death_dom"/>
</dbReference>
<keyword evidence="7 9" id="KW-0067">ATP-binding</keyword>
<evidence type="ECO:0000256" key="8">
    <source>
        <dbReference type="PROSITE-ProRule" id="PRU00023"/>
    </source>
</evidence>
<evidence type="ECO:0000259" key="12">
    <source>
        <dbReference type="PROSITE" id="PS50017"/>
    </source>
</evidence>
<name>A0AA88YAD2_PINIB</name>
<evidence type="ECO:0000259" key="11">
    <source>
        <dbReference type="PROSITE" id="PS50011"/>
    </source>
</evidence>
<keyword evidence="2" id="KW-0723">Serine/threonine-protein kinase</keyword>
<feature type="domain" description="Death" evidence="12">
    <location>
        <begin position="1309"/>
        <end position="1378"/>
    </location>
</feature>
<gene>
    <name evidence="14" type="ORF">FSP39_018671</name>
</gene>
<comment type="cofactor">
    <cofactor evidence="1">
        <name>Mg(2+)</name>
        <dbReference type="ChEBI" id="CHEBI:18420"/>
    </cofactor>
</comment>
<keyword evidence="15" id="KW-1185">Reference proteome</keyword>
<dbReference type="GO" id="GO:0005525">
    <property type="term" value="F:GTP binding"/>
    <property type="evidence" value="ECO:0007669"/>
    <property type="project" value="UniProtKB-KW"/>
</dbReference>
<evidence type="ECO:0000256" key="5">
    <source>
        <dbReference type="ARBA" id="ARBA00022741"/>
    </source>
</evidence>
<dbReference type="PROSITE" id="PS50017">
    <property type="entry name" value="DEATH_DOMAIN"/>
    <property type="match status" value="1"/>
</dbReference>
<dbReference type="Pfam" id="PF00531">
    <property type="entry name" value="Death"/>
    <property type="match status" value="1"/>
</dbReference>
<keyword evidence="8" id="KW-0040">ANK repeat</keyword>
<dbReference type="Gene3D" id="3.30.200.20">
    <property type="entry name" value="Phosphorylase Kinase, domain 1"/>
    <property type="match status" value="1"/>
</dbReference>
<feature type="repeat" description="ANK" evidence="8">
    <location>
        <begin position="532"/>
        <end position="564"/>
    </location>
</feature>
<dbReference type="PROSITE" id="PS50297">
    <property type="entry name" value="ANK_REP_REGION"/>
    <property type="match status" value="6"/>
</dbReference>
<dbReference type="FunFam" id="1.10.510.10:FF:000571">
    <property type="entry name" value="Maternal embryonic leucine zipper kinase"/>
    <property type="match status" value="1"/>
</dbReference>
<dbReference type="Pfam" id="PF13637">
    <property type="entry name" value="Ank_4"/>
    <property type="match status" value="1"/>
</dbReference>
<dbReference type="SUPFAM" id="SSF56112">
    <property type="entry name" value="Protein kinase-like (PK-like)"/>
    <property type="match status" value="1"/>
</dbReference>
<dbReference type="InterPro" id="IPR020859">
    <property type="entry name" value="ROC"/>
</dbReference>
<sequence>MMEFNKEPFEDRYEIGEDIGSGQFAIVKRCKLKETQGDYAAKFIRKRRGGGRRGAKMEDIIKEINILTKIDHPNIIHLYEVYETKTEVILVLELVSGGELFDYISEKDRLSEEEASSFIKQILEAVHHLHSKDIAHLDLKPENIMLLQKNSTNIKLIDFGLSQIIKPTDDIRAMMGTAEFVAPEIVSYEPLSLATDLWSIGVITYILLSGASPFLGDEQQETYENITAVRYQFDEEYFNGTSDLAKDFIRKLFILNPRKRSTVFECLTHPWIKPLEPQQEELRKESSINIQSFKSFMARRRWRQSVRVVSLCNRLSKSTQLGKSRDSNLDMNGSRNGDTEEVQDKAENFVMAALFCASEEGNVQGLKDLLEMAQNIDLQTANRHGETAVHMAASGGHTEVLKFLQGRESISAYWTRLIAINVDNNEFNLIFQHGDSAVYWAARQGHLDVVRYLKEEGVLLDTQNKSGETAVHVASRYGHVGVVDYLCQNGANLNLQDTLGESAVHSASWHGFLRIVSILCSAGADLDLQNKDGETALHCAAARGYLECVQLLVDHGASLNILDKRGSTALYLACNRHHTSIALVLLHEKCDMDILNQESGESAIHCAVGVGLITVVQTMCAYGCNVDLPNIDSNTPLHISSKNGNIEIVRCLLLSGANPGLKNKDGVTADIMALAQGHTEIAELLSRVKGDKRDVFIQQLIPSPNPLPRIKVKVLGSSDSGKTTLIDTIKCGWFSRLFRRSRLSSQTQDSKPKRSKTKLVRQYSLPSQLSYASSNPTYTKGIDIHSCNIPDVGEVSMWEFSGYEPYYMLYDHFLGDVSCIHVIVYSLMDKYEDQLSDVMFWLAFLMARTPPELPLGYCGKYASCPKVILVATHADKTGCLKNAKGEHVCPQANRLLSAVLEKFGSDLDIVNKVFVMDAQTALTPDIKALKQQMLEIKTDITQFLPKTCGFLEAMATQLSSWRRSSSSFPVLPWQQFVDYVRSKVNPLASDDHLKLLIEQLQLMGEIVYLDSESSQDLVVLHPKWLCSDIIGNLISHEKVIQSRITGCFTVDDFQLMYPEADALDLLQVLETLEVCTQCDNDGEIEYEFPCLIFTETLNGLWQKDPKRFADAIYGGIRIKSDPDYGPILQFLFERIQVALRRTVLNETDEGESELYQWHKGSKYCCGDLEGMLSMDLHQSYLEIKVRGPVDNDTQLFYFLEDFISVVEQVIINVCPGLSTQRHILSCSQLKEHVRNVHSYYPRDIMKMQLAKKTCVRLTDEITEDFADLVCFGSIEVVQNICLGVDLPLSSLPLHARRELGKLLDPAEPMGKDWCLLAVTLGLEHILPKMEAGNKSESYTDRVLVEWSRFRHNCTIGQLIAKLQDINRTDAVESLLQTVPLFKVSGYEEQSTDESIVPPPTTASTNTLSNLSR</sequence>
<evidence type="ECO:0000313" key="14">
    <source>
        <dbReference type="EMBL" id="KAK3098350.1"/>
    </source>
</evidence>
<organism evidence="14 15">
    <name type="scientific">Pinctada imbricata</name>
    <name type="common">Atlantic pearl-oyster</name>
    <name type="synonym">Pinctada martensii</name>
    <dbReference type="NCBI Taxonomy" id="66713"/>
    <lineage>
        <taxon>Eukaryota</taxon>
        <taxon>Metazoa</taxon>
        <taxon>Spiralia</taxon>
        <taxon>Lophotrochozoa</taxon>
        <taxon>Mollusca</taxon>
        <taxon>Bivalvia</taxon>
        <taxon>Autobranchia</taxon>
        <taxon>Pteriomorphia</taxon>
        <taxon>Pterioida</taxon>
        <taxon>Pterioidea</taxon>
        <taxon>Pteriidae</taxon>
        <taxon>Pinctada</taxon>
    </lineage>
</organism>
<evidence type="ECO:0000256" key="10">
    <source>
        <dbReference type="SAM" id="MobiDB-lite"/>
    </source>
</evidence>
<dbReference type="GO" id="GO:0005634">
    <property type="term" value="C:nucleus"/>
    <property type="evidence" value="ECO:0007669"/>
    <property type="project" value="TreeGrafter"/>
</dbReference>
<dbReference type="InterPro" id="IPR027417">
    <property type="entry name" value="P-loop_NTPase"/>
</dbReference>
<feature type="repeat" description="ANK" evidence="8">
    <location>
        <begin position="433"/>
        <end position="465"/>
    </location>
</feature>
<dbReference type="InterPro" id="IPR000719">
    <property type="entry name" value="Prot_kinase_dom"/>
</dbReference>
<evidence type="ECO:0000256" key="4">
    <source>
        <dbReference type="ARBA" id="ARBA00022737"/>
    </source>
</evidence>
<feature type="repeat" description="ANK" evidence="8">
    <location>
        <begin position="466"/>
        <end position="498"/>
    </location>
</feature>
<evidence type="ECO:0008006" key="16">
    <source>
        <dbReference type="Google" id="ProtNLM"/>
    </source>
</evidence>
<feature type="compositionally biased region" description="Low complexity" evidence="10">
    <location>
        <begin position="1401"/>
        <end position="1412"/>
    </location>
</feature>
<feature type="domain" description="Roc" evidence="13">
    <location>
        <begin position="703"/>
        <end position="940"/>
    </location>
</feature>
<dbReference type="PRINTS" id="PR01415">
    <property type="entry name" value="ANKYRIN"/>
</dbReference>
<proteinExistence type="predicted"/>
<accession>A0AA88YAD2</accession>
<keyword evidence="5 9" id="KW-0547">Nucleotide-binding</keyword>
<evidence type="ECO:0000256" key="2">
    <source>
        <dbReference type="ARBA" id="ARBA00022527"/>
    </source>
</evidence>
<comment type="caution">
    <text evidence="14">The sequence shown here is derived from an EMBL/GenBank/DDBJ whole genome shotgun (WGS) entry which is preliminary data.</text>
</comment>
<feature type="domain" description="Protein kinase" evidence="11">
    <location>
        <begin position="13"/>
        <end position="272"/>
    </location>
</feature>
<keyword evidence="6" id="KW-0418">Kinase</keyword>
<dbReference type="InterPro" id="IPR011009">
    <property type="entry name" value="Kinase-like_dom_sf"/>
</dbReference>
<feature type="repeat" description="ANK" evidence="8">
    <location>
        <begin position="565"/>
        <end position="597"/>
    </location>
</feature>
<dbReference type="InterPro" id="IPR017441">
    <property type="entry name" value="Protein_kinase_ATP_BS"/>
</dbReference>
<dbReference type="InterPro" id="IPR008271">
    <property type="entry name" value="Ser/Thr_kinase_AS"/>
</dbReference>
<dbReference type="PROSITE" id="PS51424">
    <property type="entry name" value="ROC"/>
    <property type="match status" value="1"/>
</dbReference>
<evidence type="ECO:0000256" key="3">
    <source>
        <dbReference type="ARBA" id="ARBA00022679"/>
    </source>
</evidence>
<dbReference type="FunFam" id="3.30.200.20:FF:000315">
    <property type="entry name" value="Calcium-dependent protein kinase 3"/>
    <property type="match status" value="1"/>
</dbReference>
<dbReference type="GO" id="GO:0043065">
    <property type="term" value="P:positive regulation of apoptotic process"/>
    <property type="evidence" value="ECO:0007669"/>
    <property type="project" value="TreeGrafter"/>
</dbReference>
<dbReference type="InterPro" id="IPR036770">
    <property type="entry name" value="Ankyrin_rpt-contain_sf"/>
</dbReference>
<feature type="region of interest" description="Disordered" evidence="10">
    <location>
        <begin position="1389"/>
        <end position="1412"/>
    </location>
</feature>
<dbReference type="PROSITE" id="PS00107">
    <property type="entry name" value="PROTEIN_KINASE_ATP"/>
    <property type="match status" value="1"/>
</dbReference>
<dbReference type="PROSITE" id="PS50011">
    <property type="entry name" value="PROTEIN_KINASE_DOM"/>
    <property type="match status" value="1"/>
</dbReference>
<feature type="repeat" description="ANK" evidence="8">
    <location>
        <begin position="384"/>
        <end position="404"/>
    </location>
</feature>
<protein>
    <recommendedName>
        <fullName evidence="16">Non-specific serine/threonine protein kinase</fullName>
    </recommendedName>
</protein>
<dbReference type="Gene3D" id="1.10.510.10">
    <property type="entry name" value="Transferase(Phosphotransferase) domain 1"/>
    <property type="match status" value="1"/>
</dbReference>
<feature type="binding site" evidence="9">
    <location>
        <position position="46"/>
    </location>
    <ligand>
        <name>ATP</name>
        <dbReference type="ChEBI" id="CHEBI:30616"/>
    </ligand>
</feature>
<dbReference type="Pfam" id="PF00069">
    <property type="entry name" value="Pkinase"/>
    <property type="match status" value="1"/>
</dbReference>
<evidence type="ECO:0000313" key="15">
    <source>
        <dbReference type="Proteomes" id="UP001186944"/>
    </source>
</evidence>
<reference evidence="14" key="1">
    <citation type="submission" date="2019-08" db="EMBL/GenBank/DDBJ databases">
        <title>The improved chromosome-level genome for the pearl oyster Pinctada fucata martensii using PacBio sequencing and Hi-C.</title>
        <authorList>
            <person name="Zheng Z."/>
        </authorList>
    </citation>
    <scope>NUCLEOTIDE SEQUENCE</scope>
    <source>
        <strain evidence="14">ZZ-2019</strain>
        <tissue evidence="14">Adductor muscle</tissue>
    </source>
</reference>
<dbReference type="Proteomes" id="UP001186944">
    <property type="component" value="Unassembled WGS sequence"/>
</dbReference>
<dbReference type="SMART" id="SM00220">
    <property type="entry name" value="S_TKc"/>
    <property type="match status" value="1"/>
</dbReference>
<dbReference type="InterPro" id="IPR002110">
    <property type="entry name" value="Ankyrin_rpt"/>
</dbReference>
<dbReference type="GO" id="GO:0005737">
    <property type="term" value="C:cytoplasm"/>
    <property type="evidence" value="ECO:0007669"/>
    <property type="project" value="UniProtKB-ARBA"/>
</dbReference>
<dbReference type="SMART" id="SM00248">
    <property type="entry name" value="ANK"/>
    <property type="match status" value="10"/>
</dbReference>
<dbReference type="SUPFAM" id="SSF48403">
    <property type="entry name" value="Ankyrin repeat"/>
    <property type="match status" value="1"/>
</dbReference>
<dbReference type="Gene3D" id="1.10.533.10">
    <property type="entry name" value="Death Domain, Fas"/>
    <property type="match status" value="1"/>
</dbReference>
<dbReference type="Gene3D" id="1.25.40.20">
    <property type="entry name" value="Ankyrin repeat-containing domain"/>
    <property type="match status" value="3"/>
</dbReference>
<dbReference type="InterPro" id="IPR011029">
    <property type="entry name" value="DEATH-like_dom_sf"/>
</dbReference>
<dbReference type="EMBL" id="VSWD01000007">
    <property type="protein sequence ID" value="KAK3098350.1"/>
    <property type="molecule type" value="Genomic_DNA"/>
</dbReference>
<feature type="repeat" description="ANK" evidence="8">
    <location>
        <begin position="632"/>
        <end position="664"/>
    </location>
</feature>
<evidence type="ECO:0000256" key="6">
    <source>
        <dbReference type="ARBA" id="ARBA00022777"/>
    </source>
</evidence>